<feature type="transmembrane region" description="Helical" evidence="1">
    <location>
        <begin position="63"/>
        <end position="89"/>
    </location>
</feature>
<feature type="transmembrane region" description="Helical" evidence="1">
    <location>
        <begin position="195"/>
        <end position="212"/>
    </location>
</feature>
<feature type="transmembrane region" description="Helical" evidence="1">
    <location>
        <begin position="9"/>
        <end position="31"/>
    </location>
</feature>
<evidence type="ECO:0000256" key="1">
    <source>
        <dbReference type="SAM" id="Phobius"/>
    </source>
</evidence>
<sequence length="543" mass="58960">MGSTRSRTGWLLVLTTVPPLVETVIFSAFGYRAAQALAPQLTAVWPYDSYHDMRWLFVYHNSWAVFVVGLVALVGLRGLFSGLVTWLAWPTGRPRPTFRWLLVRNLRVAALAALVVSPWAILSVFAAVVSLSWFLAASLVPMLVIAPFLQRAGVTEHWWRGLPSIEQVGWTLLNVAALTVVGAALWSVGRWWDPLVVIPGGIVNGLLWRQTIRAAVLPTRVRWARVPVAPLVAAVLVVAAAGGYVRVTTNTPGPGGWRPPLITRPLPATVDRAVIVLAGYGTAYDGQPAVDPAVVRFSYRGLDGQGRPLPYAPEDTHRSLESSTALLAAQVDVLHRRTGRPVALVGESEGAMVARTYVERRPGSPVDTVLMFSPLVRPGRVYYPPRDERTGWGIAAGWALRILLGLGNLISPGEDVNADQPFLRSLLDDAPFYRSRTLCPVPGVRMLAFVPTVAATEAPPRDVAGIPVFEIPALHGGLLGRAVVQDEVVRFLGGAPVSGGRREYDLFQRLSGAWQAPSLVISINPAWRVAPSFDPSFTPRRAC</sequence>
<feature type="transmembrane region" description="Helical" evidence="1">
    <location>
        <begin position="127"/>
        <end position="149"/>
    </location>
</feature>
<dbReference type="RefSeq" id="WP_275034672.1">
    <property type="nucleotide sequence ID" value="NZ_CP118615.1"/>
</dbReference>
<dbReference type="Gene3D" id="3.40.50.1820">
    <property type="entry name" value="alpha/beta hydrolase"/>
    <property type="match status" value="1"/>
</dbReference>
<protein>
    <recommendedName>
        <fullName evidence="4">Alpha/beta hydrolase family protein</fullName>
    </recommendedName>
</protein>
<name>A0ABY7ZX62_9ACTN</name>
<keyword evidence="1" id="KW-1133">Transmembrane helix</keyword>
<evidence type="ECO:0000313" key="2">
    <source>
        <dbReference type="EMBL" id="WDZ87667.1"/>
    </source>
</evidence>
<keyword evidence="1" id="KW-0472">Membrane</keyword>
<gene>
    <name evidence="2" type="ORF">PVK37_15280</name>
</gene>
<feature type="transmembrane region" description="Helical" evidence="1">
    <location>
        <begin position="170"/>
        <end position="189"/>
    </location>
</feature>
<reference evidence="2 3" key="1">
    <citation type="submission" date="2023-02" db="EMBL/GenBank/DDBJ databases">
        <authorList>
            <person name="Mo P."/>
        </authorList>
    </citation>
    <scope>NUCLEOTIDE SEQUENCE [LARGE SCALE GENOMIC DNA]</scope>
    <source>
        <strain evidence="2 3">HUAS 3</strain>
    </source>
</reference>
<evidence type="ECO:0008006" key="4">
    <source>
        <dbReference type="Google" id="ProtNLM"/>
    </source>
</evidence>
<evidence type="ECO:0000313" key="3">
    <source>
        <dbReference type="Proteomes" id="UP001219605"/>
    </source>
</evidence>
<keyword evidence="3" id="KW-1185">Reference proteome</keyword>
<accession>A0ABY7ZX62</accession>
<dbReference type="EMBL" id="CP118615">
    <property type="protein sequence ID" value="WDZ87667.1"/>
    <property type="molecule type" value="Genomic_DNA"/>
</dbReference>
<keyword evidence="1" id="KW-0812">Transmembrane</keyword>
<feature type="transmembrane region" description="Helical" evidence="1">
    <location>
        <begin position="224"/>
        <end position="245"/>
    </location>
</feature>
<proteinExistence type="predicted"/>
<dbReference type="InterPro" id="IPR029058">
    <property type="entry name" value="AB_hydrolase_fold"/>
</dbReference>
<organism evidence="2 3">
    <name type="scientific">Micromonospora cathayae</name>
    <dbReference type="NCBI Taxonomy" id="3028804"/>
    <lineage>
        <taxon>Bacteria</taxon>
        <taxon>Bacillati</taxon>
        <taxon>Actinomycetota</taxon>
        <taxon>Actinomycetes</taxon>
        <taxon>Micromonosporales</taxon>
        <taxon>Micromonosporaceae</taxon>
        <taxon>Micromonospora</taxon>
    </lineage>
</organism>
<dbReference type="SUPFAM" id="SSF53474">
    <property type="entry name" value="alpha/beta-Hydrolases"/>
    <property type="match status" value="1"/>
</dbReference>
<feature type="transmembrane region" description="Helical" evidence="1">
    <location>
        <begin position="101"/>
        <end position="121"/>
    </location>
</feature>
<dbReference type="Proteomes" id="UP001219605">
    <property type="component" value="Chromosome"/>
</dbReference>